<feature type="transmembrane region" description="Helical" evidence="2">
    <location>
        <begin position="41"/>
        <end position="64"/>
    </location>
</feature>
<dbReference type="RefSeq" id="WP_062383954.1">
    <property type="nucleotide sequence ID" value="NZ_CP014544.1"/>
</dbReference>
<dbReference type="PANTHER" id="PTHR30576:SF10">
    <property type="entry name" value="SLL5057 PROTEIN"/>
    <property type="match status" value="1"/>
</dbReference>
<keyword evidence="2" id="KW-0812">Transmembrane</keyword>
<dbReference type="GO" id="GO:0016780">
    <property type="term" value="F:phosphotransferase activity, for other substituted phosphate groups"/>
    <property type="evidence" value="ECO:0007669"/>
    <property type="project" value="TreeGrafter"/>
</dbReference>
<dbReference type="PANTHER" id="PTHR30576">
    <property type="entry name" value="COLANIC BIOSYNTHESIS UDP-GLUCOSE LIPID CARRIER TRANSFERASE"/>
    <property type="match status" value="1"/>
</dbReference>
<gene>
    <name evidence="4" type="ORF">AZF00_13450</name>
</gene>
<dbReference type="AlphaFoldDB" id="A0A127M7M8"/>
<evidence type="ECO:0000256" key="1">
    <source>
        <dbReference type="ARBA" id="ARBA00006464"/>
    </source>
</evidence>
<dbReference type="STRING" id="1470434.AZF00_13450"/>
<keyword evidence="2" id="KW-1133">Transmembrane helix</keyword>
<evidence type="ECO:0000313" key="5">
    <source>
        <dbReference type="Proteomes" id="UP000074119"/>
    </source>
</evidence>
<protein>
    <recommendedName>
        <fullName evidence="3">Bacterial sugar transferase domain-containing protein</fullName>
    </recommendedName>
</protein>
<name>A0A127M7M8_9GAMM</name>
<organism evidence="4 5">
    <name type="scientific">Zhongshania aliphaticivorans</name>
    <dbReference type="NCBI Taxonomy" id="1470434"/>
    <lineage>
        <taxon>Bacteria</taxon>
        <taxon>Pseudomonadati</taxon>
        <taxon>Pseudomonadota</taxon>
        <taxon>Gammaproteobacteria</taxon>
        <taxon>Cellvibrionales</taxon>
        <taxon>Spongiibacteraceae</taxon>
        <taxon>Zhongshania</taxon>
    </lineage>
</organism>
<dbReference type="Pfam" id="PF02397">
    <property type="entry name" value="Bac_transf"/>
    <property type="match status" value="1"/>
</dbReference>
<reference evidence="4 5" key="1">
    <citation type="submission" date="2015-12" db="EMBL/GenBank/DDBJ databases">
        <authorList>
            <person name="Shamseldin A."/>
            <person name="Moawad H."/>
            <person name="Abd El-Rahim W.M."/>
            <person name="Sadowsky M.J."/>
        </authorList>
    </citation>
    <scope>NUCLEOTIDE SEQUENCE [LARGE SCALE GENOMIC DNA]</scope>
    <source>
        <strain evidence="4 5">SM2</strain>
    </source>
</reference>
<evidence type="ECO:0000256" key="2">
    <source>
        <dbReference type="SAM" id="Phobius"/>
    </source>
</evidence>
<evidence type="ECO:0000259" key="3">
    <source>
        <dbReference type="Pfam" id="PF02397"/>
    </source>
</evidence>
<keyword evidence="2" id="KW-0472">Membrane</keyword>
<dbReference type="InterPro" id="IPR003362">
    <property type="entry name" value="Bact_transf"/>
</dbReference>
<comment type="similarity">
    <text evidence="1">Belongs to the bacterial sugar transferase family.</text>
</comment>
<dbReference type="Proteomes" id="UP000074119">
    <property type="component" value="Chromosome"/>
</dbReference>
<accession>A0A127M7M8</accession>
<proteinExistence type="inferred from homology"/>
<dbReference type="EMBL" id="CP014544">
    <property type="protein sequence ID" value="AMO69247.1"/>
    <property type="molecule type" value="Genomic_DNA"/>
</dbReference>
<evidence type="ECO:0000313" key="4">
    <source>
        <dbReference type="EMBL" id="AMO69247.1"/>
    </source>
</evidence>
<sequence>MQAIKQQINTFLPSFLVVLFAQLQRFNDWLVRDAYKRVYDVTLSALLILALSPLLLMTGLAILLESRGGVFFHQQRVGKDGQIFKMIKFRSMSTDAKLHAEVAAMESDRDGVCRKFVNDPRVTKVGNIIRKLSIDELPQLINVLRGEMSLIGPRPALISEVEQYTDYDRQRLNALPGISGLWQVSGRADLSFEQQIDLDLRYIRERTLFTDIVITVKTIPAVLLGAGAY</sequence>
<feature type="domain" description="Bacterial sugar transferase" evidence="3">
    <location>
        <begin position="36"/>
        <end position="223"/>
    </location>
</feature>
<dbReference type="KEGG" id="zal:AZF00_13450"/>